<proteinExistence type="predicted"/>
<keyword evidence="3" id="KW-1185">Reference proteome</keyword>
<sequence length="127" mass="14463">MRQVHPAPRRARAWCANPRPGTSFPYKQRTGPHEDKENSCQLTIDNSTSSQSRALANVSLDTTTQQYSQYASVGLENSNITPLPEEIPAWLQVYPSEVFLSLRRFYVKAEHHLGLKELMENEPESFS</sequence>
<dbReference type="KEGG" id="talb:FTW19_11480"/>
<feature type="region of interest" description="Disordered" evidence="1">
    <location>
        <begin position="1"/>
        <end position="40"/>
    </location>
</feature>
<dbReference type="EMBL" id="CP042806">
    <property type="protein sequence ID" value="QEE28563.1"/>
    <property type="molecule type" value="Genomic_DNA"/>
</dbReference>
<evidence type="ECO:0000313" key="3">
    <source>
        <dbReference type="Proteomes" id="UP000321820"/>
    </source>
</evidence>
<protein>
    <submittedName>
        <fullName evidence="2">Uncharacterized protein</fullName>
    </submittedName>
</protein>
<dbReference type="Proteomes" id="UP000321820">
    <property type="component" value="Chromosome"/>
</dbReference>
<organism evidence="2 3">
    <name type="scientific">Terriglobus albidus</name>
    <dbReference type="NCBI Taxonomy" id="1592106"/>
    <lineage>
        <taxon>Bacteria</taxon>
        <taxon>Pseudomonadati</taxon>
        <taxon>Acidobacteriota</taxon>
        <taxon>Terriglobia</taxon>
        <taxon>Terriglobales</taxon>
        <taxon>Acidobacteriaceae</taxon>
        <taxon>Terriglobus</taxon>
    </lineage>
</organism>
<accession>A0A5B9E8N6</accession>
<evidence type="ECO:0000313" key="2">
    <source>
        <dbReference type="EMBL" id="QEE28563.1"/>
    </source>
</evidence>
<dbReference type="AlphaFoldDB" id="A0A5B9E8N6"/>
<reference evidence="2 3" key="1">
    <citation type="submission" date="2019-08" db="EMBL/GenBank/DDBJ databases">
        <title>Complete genome sequence of Terriglobus albidus strain ORNL.</title>
        <authorList>
            <person name="Podar M."/>
        </authorList>
    </citation>
    <scope>NUCLEOTIDE SEQUENCE [LARGE SCALE GENOMIC DNA]</scope>
    <source>
        <strain evidence="2 3">ORNL</strain>
    </source>
</reference>
<evidence type="ECO:0000256" key="1">
    <source>
        <dbReference type="SAM" id="MobiDB-lite"/>
    </source>
</evidence>
<gene>
    <name evidence="2" type="ORF">FTW19_11480</name>
</gene>
<name>A0A5B9E8N6_9BACT</name>
<dbReference type="OrthoDB" id="9795222at2"/>